<dbReference type="PANTHER" id="PTHR31310:SF7">
    <property type="entry name" value="PA-PHOSPHATASE RELATED-FAMILY PROTEIN DDB_G0268928"/>
    <property type="match status" value="1"/>
</dbReference>
<gene>
    <name evidence="7" type="ORF">GWO12_11180</name>
</gene>
<dbReference type="Pfam" id="PF14378">
    <property type="entry name" value="PAP2_3"/>
    <property type="match status" value="1"/>
</dbReference>
<dbReference type="SUPFAM" id="SSF48317">
    <property type="entry name" value="Acid phosphatase/Vanadium-dependent haloperoxidase"/>
    <property type="match status" value="1"/>
</dbReference>
<dbReference type="GO" id="GO:0016020">
    <property type="term" value="C:membrane"/>
    <property type="evidence" value="ECO:0007669"/>
    <property type="project" value="UniProtKB-SubCell"/>
</dbReference>
<evidence type="ECO:0000256" key="5">
    <source>
        <dbReference type="SAM" id="Phobius"/>
    </source>
</evidence>
<comment type="subcellular location">
    <subcellularLocation>
        <location evidence="1">Membrane</location>
        <topology evidence="1">Multi-pass membrane protein</topology>
    </subcellularLocation>
</comment>
<dbReference type="InterPro" id="IPR026841">
    <property type="entry name" value="Aur1/Ipt1"/>
</dbReference>
<feature type="transmembrane region" description="Helical" evidence="5">
    <location>
        <begin position="209"/>
        <end position="227"/>
    </location>
</feature>
<accession>A0AAE4ZCY2</accession>
<dbReference type="InterPro" id="IPR052185">
    <property type="entry name" value="IPC_Synthase-Related"/>
</dbReference>
<keyword evidence="3 5" id="KW-1133">Transmembrane helix</keyword>
<feature type="transmembrane region" description="Helical" evidence="5">
    <location>
        <begin position="152"/>
        <end position="171"/>
    </location>
</feature>
<dbReference type="AlphaFoldDB" id="A0AAE4ZCY2"/>
<evidence type="ECO:0000256" key="1">
    <source>
        <dbReference type="ARBA" id="ARBA00004141"/>
    </source>
</evidence>
<dbReference type="EMBL" id="JAACAK010000088">
    <property type="protein sequence ID" value="NIR75655.1"/>
    <property type="molecule type" value="Genomic_DNA"/>
</dbReference>
<sequence length="289" mass="30778">MKVADIITVAIVSVIVVTLAVRSAAEVPVADDLLLHGALLVGYAALIRFLSRFPETGWVSLVRGAAVIGVMFTLYTTLGHVAFEAIPWTGDAALASLDRVLFLGASPVLLMAPHIGPENLEIFAFIYALFIPYLYMSIFLGLIGRPGPEREAFVTGFALLYAASFFGYLFVPARGPVVYQAADFQSALSGGFFYDLVTSSIDRMGGPHGAFPSLHVGASVFACAFDLRHNRLRGLIYLPIVLAIAVSTVALRYHYVIDLLAGLALALLAMRLGHAWTASQQAGNGSGAS</sequence>
<protein>
    <recommendedName>
        <fullName evidence="6">Inositolphosphotransferase Aur1/Ipt1 domain-containing protein</fullName>
    </recommendedName>
</protein>
<evidence type="ECO:0000256" key="3">
    <source>
        <dbReference type="ARBA" id="ARBA00022989"/>
    </source>
</evidence>
<evidence type="ECO:0000313" key="7">
    <source>
        <dbReference type="EMBL" id="NIR75655.1"/>
    </source>
</evidence>
<evidence type="ECO:0000256" key="2">
    <source>
        <dbReference type="ARBA" id="ARBA00022692"/>
    </source>
</evidence>
<evidence type="ECO:0000259" key="6">
    <source>
        <dbReference type="Pfam" id="PF14378"/>
    </source>
</evidence>
<feature type="transmembrane region" description="Helical" evidence="5">
    <location>
        <begin position="34"/>
        <end position="51"/>
    </location>
</feature>
<evidence type="ECO:0000256" key="4">
    <source>
        <dbReference type="ARBA" id="ARBA00023136"/>
    </source>
</evidence>
<comment type="caution">
    <text evidence="7">The sequence shown here is derived from an EMBL/GenBank/DDBJ whole genome shotgun (WGS) entry which is preliminary data.</text>
</comment>
<keyword evidence="4 5" id="KW-0472">Membrane</keyword>
<proteinExistence type="predicted"/>
<reference evidence="7 8" key="1">
    <citation type="submission" date="2020-01" db="EMBL/GenBank/DDBJ databases">
        <title>Genomes assembled from Gulf of Kutch pelagic sediment metagenomes.</title>
        <authorList>
            <person name="Chandrashekar M."/>
            <person name="Mahajan M.S."/>
            <person name="Dave K.J."/>
            <person name="Vatsa P."/>
            <person name="Nathani N.M."/>
        </authorList>
    </citation>
    <scope>NUCLEOTIDE SEQUENCE [LARGE SCALE GENOMIC DNA]</scope>
    <source>
        <strain evidence="7">KS3-K002</strain>
    </source>
</reference>
<feature type="transmembrane region" description="Helical" evidence="5">
    <location>
        <begin position="58"/>
        <end position="78"/>
    </location>
</feature>
<evidence type="ECO:0000313" key="8">
    <source>
        <dbReference type="Proteomes" id="UP000702544"/>
    </source>
</evidence>
<feature type="domain" description="Inositolphosphotransferase Aur1/Ipt1" evidence="6">
    <location>
        <begin position="93"/>
        <end position="271"/>
    </location>
</feature>
<keyword evidence="2 5" id="KW-0812">Transmembrane</keyword>
<name>A0AAE4ZCY2_9BACT</name>
<dbReference type="Proteomes" id="UP000702544">
    <property type="component" value="Unassembled WGS sequence"/>
</dbReference>
<feature type="transmembrane region" description="Helical" evidence="5">
    <location>
        <begin position="122"/>
        <end position="143"/>
    </location>
</feature>
<organism evidence="7 8">
    <name type="scientific">Candidatus Kutchimonas denitrificans</name>
    <dbReference type="NCBI Taxonomy" id="3056748"/>
    <lineage>
        <taxon>Bacteria</taxon>
        <taxon>Pseudomonadati</taxon>
        <taxon>Gemmatimonadota</taxon>
        <taxon>Gemmatimonadia</taxon>
        <taxon>Candidatus Palauibacterales</taxon>
        <taxon>Candidatus Palauibacteraceae</taxon>
        <taxon>Candidatus Kutchimonas</taxon>
    </lineage>
</organism>
<dbReference type="PANTHER" id="PTHR31310">
    <property type="match status" value="1"/>
</dbReference>
<feature type="transmembrane region" description="Helical" evidence="5">
    <location>
        <begin position="234"/>
        <end position="253"/>
    </location>
</feature>
<dbReference type="InterPro" id="IPR036938">
    <property type="entry name" value="PAP2/HPO_sf"/>
</dbReference>